<dbReference type="KEGG" id="plv:ERIC2_c30030"/>
<dbReference type="GO" id="GO:0003677">
    <property type="term" value="F:DNA binding"/>
    <property type="evidence" value="ECO:0007669"/>
    <property type="project" value="UniProtKB-KW"/>
</dbReference>
<dbReference type="NCBIfam" id="NF047520">
    <property type="entry name" value="trans_act_CidR"/>
    <property type="match status" value="1"/>
</dbReference>
<dbReference type="AlphaFoldDB" id="V9WAR2"/>
<dbReference type="Gene3D" id="1.10.10.10">
    <property type="entry name" value="Winged helix-like DNA-binding domain superfamily/Winged helix DNA-binding domain"/>
    <property type="match status" value="1"/>
</dbReference>
<dbReference type="PRINTS" id="PR00039">
    <property type="entry name" value="HTHLYSR"/>
</dbReference>
<keyword evidence="2" id="KW-0805">Transcription regulation</keyword>
<dbReference type="PANTHER" id="PTHR30419:SF8">
    <property type="entry name" value="NITROGEN ASSIMILATION TRANSCRIPTIONAL ACTIVATOR-RELATED"/>
    <property type="match status" value="1"/>
</dbReference>
<dbReference type="Pfam" id="PF00126">
    <property type="entry name" value="HTH_1"/>
    <property type="match status" value="1"/>
</dbReference>
<dbReference type="eggNOG" id="COG0583">
    <property type="taxonomic scope" value="Bacteria"/>
</dbReference>
<evidence type="ECO:0000259" key="5">
    <source>
        <dbReference type="PROSITE" id="PS50931"/>
    </source>
</evidence>
<dbReference type="InterPro" id="IPR036388">
    <property type="entry name" value="WH-like_DNA-bd_sf"/>
</dbReference>
<feature type="domain" description="HTH lysR-type" evidence="5">
    <location>
        <begin position="7"/>
        <end position="64"/>
    </location>
</feature>
<dbReference type="Proteomes" id="UP000029431">
    <property type="component" value="Chromosome"/>
</dbReference>
<dbReference type="InterPro" id="IPR036390">
    <property type="entry name" value="WH_DNA-bd_sf"/>
</dbReference>
<dbReference type="GO" id="GO:0005829">
    <property type="term" value="C:cytosol"/>
    <property type="evidence" value="ECO:0007669"/>
    <property type="project" value="TreeGrafter"/>
</dbReference>
<dbReference type="Pfam" id="PF03466">
    <property type="entry name" value="LysR_substrate"/>
    <property type="match status" value="1"/>
</dbReference>
<comment type="similarity">
    <text evidence="1">Belongs to the LysR transcriptional regulatory family.</text>
</comment>
<dbReference type="EMBL" id="CP003355">
    <property type="protein sequence ID" value="AHD06780.1"/>
    <property type="molecule type" value="Genomic_DNA"/>
</dbReference>
<dbReference type="PATRIC" id="fig|697284.3.peg.2859"/>
<dbReference type="SUPFAM" id="SSF53850">
    <property type="entry name" value="Periplasmic binding protein-like II"/>
    <property type="match status" value="1"/>
</dbReference>
<keyword evidence="7" id="KW-1185">Reference proteome</keyword>
<protein>
    <submittedName>
        <fullName evidence="6">Putative HTH-type transcriptional regulator YwbI</fullName>
    </submittedName>
</protein>
<dbReference type="InterPro" id="IPR000847">
    <property type="entry name" value="LysR_HTH_N"/>
</dbReference>
<gene>
    <name evidence="6" type="primary">ywbI</name>
    <name evidence="6" type="ORF">ERIC2_c30030</name>
</gene>
<name>V9WAR2_9BACL</name>
<evidence type="ECO:0000256" key="1">
    <source>
        <dbReference type="ARBA" id="ARBA00009437"/>
    </source>
</evidence>
<dbReference type="SUPFAM" id="SSF46785">
    <property type="entry name" value="Winged helix' DNA-binding domain"/>
    <property type="match status" value="1"/>
</dbReference>
<keyword evidence="3" id="KW-0238">DNA-binding</keyword>
<organism evidence="6 7">
    <name type="scientific">Paenibacillus larvae subsp. larvae DSM 25430</name>
    <dbReference type="NCBI Taxonomy" id="697284"/>
    <lineage>
        <taxon>Bacteria</taxon>
        <taxon>Bacillati</taxon>
        <taxon>Bacillota</taxon>
        <taxon>Bacilli</taxon>
        <taxon>Bacillales</taxon>
        <taxon>Paenibacillaceae</taxon>
        <taxon>Paenibacillus</taxon>
    </lineage>
</organism>
<evidence type="ECO:0000313" key="7">
    <source>
        <dbReference type="Proteomes" id="UP000029431"/>
    </source>
</evidence>
<dbReference type="InterPro" id="IPR050950">
    <property type="entry name" value="HTH-type_LysR_regulators"/>
</dbReference>
<dbReference type="GO" id="GO:0003700">
    <property type="term" value="F:DNA-binding transcription factor activity"/>
    <property type="evidence" value="ECO:0007669"/>
    <property type="project" value="InterPro"/>
</dbReference>
<dbReference type="HOGENOM" id="CLU_039613_6_2_9"/>
<evidence type="ECO:0000256" key="2">
    <source>
        <dbReference type="ARBA" id="ARBA00023015"/>
    </source>
</evidence>
<sequence length="303" mass="34688">MKGESELDIRHLKYFIEVVRCKSFTKAADVLHITQPTISKMIKNIEDELGVVLLDRSTKQVMLTDAGQSILLQAQQIVKSFENLSIELANTIHLKKGKIRMGLPPMVGSRFFPHIIGEFHHKYPNIEIQLIEEGAKKVEEQVEEGHLDIGVVLLPIPSGTFDSFPFVHEKLMVVVYPKHRLAGQTVIALKKLEHEPFILFREGFVLHDRIPEECIRAGFQPKVVYESSQWDFISEMVAAGLGISMLPESICRELNPNRVITIPLVEPSIDWSLAMIWPKEQYISYAVREWINFVKQRLQPKEA</sequence>
<evidence type="ECO:0000256" key="4">
    <source>
        <dbReference type="ARBA" id="ARBA00023163"/>
    </source>
</evidence>
<dbReference type="PROSITE" id="PS50931">
    <property type="entry name" value="HTH_LYSR"/>
    <property type="match status" value="1"/>
</dbReference>
<proteinExistence type="inferred from homology"/>
<reference evidence="6 7" key="1">
    <citation type="journal article" date="2014" name="PLoS ONE">
        <title>How to Kill the Honey Bee Larva: Genomic Potential and Virulence Mechanisms of Paenibacillus larvae.</title>
        <authorList>
            <person name="Djukic M."/>
            <person name="Brzuszkiewicz E."/>
            <person name="Funfhaus A."/>
            <person name="Voss J."/>
            <person name="Gollnow K."/>
            <person name="Poppinga L."/>
            <person name="Liesegang H."/>
            <person name="Garcia-Gonzalez E."/>
            <person name="Genersch E."/>
            <person name="Daniel R."/>
        </authorList>
    </citation>
    <scope>NUCLEOTIDE SEQUENCE [LARGE SCALE GENOMIC DNA]</scope>
    <source>
        <strain evidence="6 7">DSM 25430</strain>
    </source>
</reference>
<dbReference type="PANTHER" id="PTHR30419">
    <property type="entry name" value="HTH-TYPE TRANSCRIPTIONAL REGULATOR YBHD"/>
    <property type="match status" value="1"/>
</dbReference>
<dbReference type="CDD" id="cd08438">
    <property type="entry name" value="PBP2_CidR"/>
    <property type="match status" value="1"/>
</dbReference>
<dbReference type="InterPro" id="IPR005119">
    <property type="entry name" value="LysR_subst-bd"/>
</dbReference>
<keyword evidence="4" id="KW-0804">Transcription</keyword>
<dbReference type="Gene3D" id="3.40.190.290">
    <property type="match status" value="1"/>
</dbReference>
<dbReference type="FunFam" id="1.10.10.10:FF:000001">
    <property type="entry name" value="LysR family transcriptional regulator"/>
    <property type="match status" value="1"/>
</dbReference>
<evidence type="ECO:0000313" key="6">
    <source>
        <dbReference type="EMBL" id="AHD06780.1"/>
    </source>
</evidence>
<evidence type="ECO:0000256" key="3">
    <source>
        <dbReference type="ARBA" id="ARBA00023125"/>
    </source>
</evidence>
<accession>V9WAR2</accession>